<organism evidence="8 9">
    <name type="scientific">Venturia nashicola</name>
    <dbReference type="NCBI Taxonomy" id="86259"/>
    <lineage>
        <taxon>Eukaryota</taxon>
        <taxon>Fungi</taxon>
        <taxon>Dikarya</taxon>
        <taxon>Ascomycota</taxon>
        <taxon>Pezizomycotina</taxon>
        <taxon>Dothideomycetes</taxon>
        <taxon>Pleosporomycetidae</taxon>
        <taxon>Venturiales</taxon>
        <taxon>Venturiaceae</taxon>
        <taxon>Venturia</taxon>
    </lineage>
</organism>
<feature type="compositionally biased region" description="Acidic residues" evidence="6">
    <location>
        <begin position="237"/>
        <end position="250"/>
    </location>
</feature>
<keyword evidence="4 7" id="KW-1133">Transmembrane helix</keyword>
<evidence type="ECO:0000256" key="6">
    <source>
        <dbReference type="SAM" id="MobiDB-lite"/>
    </source>
</evidence>
<keyword evidence="9" id="KW-1185">Reference proteome</keyword>
<feature type="region of interest" description="Disordered" evidence="6">
    <location>
        <begin position="230"/>
        <end position="250"/>
    </location>
</feature>
<gene>
    <name evidence="8" type="ORF">E6O75_ATG11594</name>
</gene>
<evidence type="ECO:0000256" key="1">
    <source>
        <dbReference type="ARBA" id="ARBA00004141"/>
    </source>
</evidence>
<proteinExistence type="inferred from homology"/>
<evidence type="ECO:0000256" key="3">
    <source>
        <dbReference type="ARBA" id="ARBA00022692"/>
    </source>
</evidence>
<dbReference type="Proteomes" id="UP000298493">
    <property type="component" value="Unassembled WGS sequence"/>
</dbReference>
<evidence type="ECO:0000256" key="2">
    <source>
        <dbReference type="ARBA" id="ARBA00007262"/>
    </source>
</evidence>
<dbReference type="Gene3D" id="6.10.110.10">
    <property type="match status" value="1"/>
</dbReference>
<reference evidence="8 9" key="1">
    <citation type="submission" date="2019-04" db="EMBL/GenBank/DDBJ databases">
        <title>High contiguity whole genome sequence and gene annotation resource for two Venturia nashicola isolates.</title>
        <authorList>
            <person name="Prokchorchik M."/>
            <person name="Won K."/>
            <person name="Lee Y."/>
            <person name="Choi E.D."/>
            <person name="Segonzac C."/>
            <person name="Sohn K.H."/>
        </authorList>
    </citation>
    <scope>NUCLEOTIDE SEQUENCE [LARGE SCALE GENOMIC DNA]</scope>
    <source>
        <strain evidence="8 9">PRI2</strain>
    </source>
</reference>
<protein>
    <submittedName>
        <fullName evidence="8">Uncharacterized protein</fullName>
    </submittedName>
</protein>
<name>A0A4Z1NKW4_9PEZI</name>
<feature type="transmembrane region" description="Helical" evidence="7">
    <location>
        <begin position="139"/>
        <end position="164"/>
    </location>
</feature>
<evidence type="ECO:0000256" key="7">
    <source>
        <dbReference type="SAM" id="Phobius"/>
    </source>
</evidence>
<evidence type="ECO:0000313" key="9">
    <source>
        <dbReference type="Proteomes" id="UP000298493"/>
    </source>
</evidence>
<comment type="caution">
    <text evidence="8">The sequence shown here is derived from an EMBL/GenBank/DDBJ whole genome shotgun (WGS) entry which is preliminary data.</text>
</comment>
<evidence type="ECO:0000313" key="8">
    <source>
        <dbReference type="EMBL" id="TID16476.1"/>
    </source>
</evidence>
<evidence type="ECO:0000256" key="5">
    <source>
        <dbReference type="ARBA" id="ARBA00023136"/>
    </source>
</evidence>
<dbReference type="AlphaFoldDB" id="A0A4Z1NKW4"/>
<accession>A0A4Z1NKW4</accession>
<keyword evidence="5 7" id="KW-0472">Membrane</keyword>
<comment type="similarity">
    <text evidence="2">Belongs to the IFI6/IFI27 family.</text>
</comment>
<dbReference type="OrthoDB" id="10464191at2759"/>
<feature type="transmembrane region" description="Helical" evidence="7">
    <location>
        <begin position="203"/>
        <end position="227"/>
    </location>
</feature>
<sequence length="250" mass="25297">MSFWDHAFVAVGGVIHHVQNEVVPVVHRSLGGAATQVGHNFHHHVAPAVGGVIAHVQHNIAPAIAYNVAYRLYVHVIPAVIQIGNVVHNIGPVIKEAIGTAIARFRVILGENFEKAPQVLLQSVEEAGNWVKENPGKTALLVVCSLALIAPVIIVGPALGGLGFGAGGIAAGSTAAGIHAGIGSVAAGSVFAVLQSAGAGGAGLLIVNGVVQGVAAAGLASTIAASVSKTKAIKEQEEGEHGDDQDEREE</sequence>
<dbReference type="Pfam" id="PF06140">
    <property type="entry name" value="Ifi-6-16"/>
    <property type="match status" value="1"/>
</dbReference>
<comment type="subcellular location">
    <subcellularLocation>
        <location evidence="1">Membrane</location>
        <topology evidence="1">Multi-pass membrane protein</topology>
    </subcellularLocation>
</comment>
<dbReference type="InterPro" id="IPR038213">
    <property type="entry name" value="IFI6/IFI27-like_sf"/>
</dbReference>
<dbReference type="GO" id="GO:0016020">
    <property type="term" value="C:membrane"/>
    <property type="evidence" value="ECO:0007669"/>
    <property type="project" value="UniProtKB-SubCell"/>
</dbReference>
<feature type="transmembrane region" description="Helical" evidence="7">
    <location>
        <begin position="176"/>
        <end position="197"/>
    </location>
</feature>
<dbReference type="InterPro" id="IPR009311">
    <property type="entry name" value="IFI6/IFI27-like"/>
</dbReference>
<evidence type="ECO:0000256" key="4">
    <source>
        <dbReference type="ARBA" id="ARBA00022989"/>
    </source>
</evidence>
<keyword evidence="3 7" id="KW-0812">Transmembrane</keyword>
<dbReference type="EMBL" id="SNSC02000018">
    <property type="protein sequence ID" value="TID16476.1"/>
    <property type="molecule type" value="Genomic_DNA"/>
</dbReference>